<feature type="region of interest" description="Disordered" evidence="1">
    <location>
        <begin position="144"/>
        <end position="234"/>
    </location>
</feature>
<feature type="compositionally biased region" description="Basic and acidic residues" evidence="1">
    <location>
        <begin position="151"/>
        <end position="160"/>
    </location>
</feature>
<accession>A0A6J4R492</accession>
<feature type="compositionally biased region" description="Gly residues" evidence="1">
    <location>
        <begin position="162"/>
        <end position="174"/>
    </location>
</feature>
<dbReference type="AlphaFoldDB" id="A0A6J4R492"/>
<sequence length="234" mass="23995">GDVGGGPRHLSGDRAAGPGGAREAGQGKEDPWRGRHAWVHAARGLLPAAAGGGVGGEGAAGAGRGCDARGGRDGVRGFVHHGLLRGAAHNRRRAERDVPDQPGTGHGPVLRGGSVRREHGRGRRHVQGADALLRGAVRRACRRVLPGGQGVRERQGDHGRGAPHGRGPAGGGGQARHDPAVRQARAAGGRQEVRAPGHERHRPRLRGLPGGNRRRPPPARAGPGGPGGGREERV</sequence>
<name>A0A6J4R492_9ACTN</name>
<evidence type="ECO:0000313" key="2">
    <source>
        <dbReference type="EMBL" id="CAA9456841.1"/>
    </source>
</evidence>
<proteinExistence type="predicted"/>
<protein>
    <submittedName>
        <fullName evidence="2">Transcriptional regulator of rhamnose utilization, DeoR family</fullName>
    </submittedName>
</protein>
<reference evidence="2" key="1">
    <citation type="submission" date="2020-02" db="EMBL/GenBank/DDBJ databases">
        <authorList>
            <person name="Meier V. D."/>
        </authorList>
    </citation>
    <scope>NUCLEOTIDE SEQUENCE</scope>
    <source>
        <strain evidence="2">AVDCRST_MAG02</strain>
    </source>
</reference>
<evidence type="ECO:0000256" key="1">
    <source>
        <dbReference type="SAM" id="MobiDB-lite"/>
    </source>
</evidence>
<feature type="non-terminal residue" evidence="2">
    <location>
        <position position="234"/>
    </location>
</feature>
<feature type="compositionally biased region" description="Low complexity" evidence="1">
    <location>
        <begin position="181"/>
        <end position="190"/>
    </location>
</feature>
<feature type="non-terminal residue" evidence="2">
    <location>
        <position position="1"/>
    </location>
</feature>
<gene>
    <name evidence="2" type="ORF">AVDCRST_MAG02-2415</name>
</gene>
<feature type="region of interest" description="Disordered" evidence="1">
    <location>
        <begin position="1"/>
        <end position="34"/>
    </location>
</feature>
<feature type="region of interest" description="Disordered" evidence="1">
    <location>
        <begin position="86"/>
        <end position="131"/>
    </location>
</feature>
<dbReference type="EMBL" id="CADCVH010000053">
    <property type="protein sequence ID" value="CAA9456841.1"/>
    <property type="molecule type" value="Genomic_DNA"/>
</dbReference>
<organism evidence="2">
    <name type="scientific">uncultured Rubrobacteraceae bacterium</name>
    <dbReference type="NCBI Taxonomy" id="349277"/>
    <lineage>
        <taxon>Bacteria</taxon>
        <taxon>Bacillati</taxon>
        <taxon>Actinomycetota</taxon>
        <taxon>Rubrobacteria</taxon>
        <taxon>Rubrobacterales</taxon>
        <taxon>Rubrobacteraceae</taxon>
        <taxon>environmental samples</taxon>
    </lineage>
</organism>